<dbReference type="Pfam" id="PF13439">
    <property type="entry name" value="Glyco_transf_4"/>
    <property type="match status" value="1"/>
</dbReference>
<name>A0A290X3E1_9BURK</name>
<dbReference type="GO" id="GO:0016757">
    <property type="term" value="F:glycosyltransferase activity"/>
    <property type="evidence" value="ECO:0007669"/>
    <property type="project" value="InterPro"/>
</dbReference>
<keyword evidence="4" id="KW-1185">Reference proteome</keyword>
<evidence type="ECO:0000313" key="4">
    <source>
        <dbReference type="Proteomes" id="UP000218437"/>
    </source>
</evidence>
<protein>
    <recommendedName>
        <fullName evidence="5">Glycosyl transferase family 1</fullName>
    </recommendedName>
</protein>
<dbReference type="Gene3D" id="3.40.50.2000">
    <property type="entry name" value="Glycogen Phosphorylase B"/>
    <property type="match status" value="2"/>
</dbReference>
<evidence type="ECO:0000259" key="1">
    <source>
        <dbReference type="Pfam" id="PF00534"/>
    </source>
</evidence>
<feature type="domain" description="Glycosyl transferase family 1" evidence="1">
    <location>
        <begin position="161"/>
        <end position="321"/>
    </location>
</feature>
<evidence type="ECO:0000259" key="2">
    <source>
        <dbReference type="Pfam" id="PF13439"/>
    </source>
</evidence>
<feature type="domain" description="Glycosyltransferase subfamily 4-like N-terminal" evidence="2">
    <location>
        <begin position="12"/>
        <end position="138"/>
    </location>
</feature>
<accession>A0A290X3E1</accession>
<dbReference type="InterPro" id="IPR001296">
    <property type="entry name" value="Glyco_trans_1"/>
</dbReference>
<sequence length="355" mass="40209">MRVALMTEYHHIGGGESNLLNLCEELSKSIEIVLFCDGAVYQKASELGIACRKSDLSGKKWLRFIPFLSFPADLRKELKNFDVVHSYSLNVLSRLAFLGRPVIWTTHGFWERPFGLRAKIINLIVDKVVAVSTDVHDICRFSSDKLSKIFLGTKMKGTQGQKRKIDPRNITISCIGRFQRIKGQDLLLSALIDMAKERRDINMKLHFVGGVNSDKKEDIDFHGELLSIVQTEKYENLEVVFDGFQADISSFLTESDFIVVPSRYESFSMVAIEALAYGKAVICPNIGGPKDIINAENIGILFTPEDSTALKKSILEMIENFEMFDPEQARIRAEDFSIVRQAREHLTIYQEACNE</sequence>
<dbReference type="SUPFAM" id="SSF53756">
    <property type="entry name" value="UDP-Glycosyltransferase/glycogen phosphorylase"/>
    <property type="match status" value="1"/>
</dbReference>
<evidence type="ECO:0008006" key="5">
    <source>
        <dbReference type="Google" id="ProtNLM"/>
    </source>
</evidence>
<dbReference type="KEGG" id="jsv:CNX70_26975"/>
<dbReference type="InterPro" id="IPR028098">
    <property type="entry name" value="Glyco_trans_4-like_N"/>
</dbReference>
<dbReference type="Proteomes" id="UP000218437">
    <property type="component" value="Chromosome"/>
</dbReference>
<dbReference type="EMBL" id="CP023422">
    <property type="protein sequence ID" value="ATD63396.1"/>
    <property type="molecule type" value="Genomic_DNA"/>
</dbReference>
<gene>
    <name evidence="3" type="ORF">CNX70_26975</name>
</gene>
<organism evidence="3 4">
    <name type="scientific">Janthinobacterium svalbardensis</name>
    <dbReference type="NCBI Taxonomy" id="368607"/>
    <lineage>
        <taxon>Bacteria</taxon>
        <taxon>Pseudomonadati</taxon>
        <taxon>Pseudomonadota</taxon>
        <taxon>Betaproteobacteria</taxon>
        <taxon>Burkholderiales</taxon>
        <taxon>Oxalobacteraceae</taxon>
        <taxon>Janthinobacterium</taxon>
    </lineage>
</organism>
<proteinExistence type="predicted"/>
<dbReference type="Pfam" id="PF00534">
    <property type="entry name" value="Glycos_transf_1"/>
    <property type="match status" value="1"/>
</dbReference>
<evidence type="ECO:0000313" key="3">
    <source>
        <dbReference type="EMBL" id="ATD63396.1"/>
    </source>
</evidence>
<dbReference type="RefSeq" id="WP_096238069.1">
    <property type="nucleotide sequence ID" value="NZ_CP023422.1"/>
</dbReference>
<reference evidence="3 4" key="1">
    <citation type="submission" date="2017-09" db="EMBL/GenBank/DDBJ databases">
        <title>Complete genome sequence of Janthinobacterium svalbardensis PAMC 27463.</title>
        <authorList>
            <person name="Cho Y.-J."/>
            <person name="Cho A."/>
            <person name="Kim O.-S."/>
            <person name="Lee J.-I."/>
        </authorList>
    </citation>
    <scope>NUCLEOTIDE SEQUENCE [LARGE SCALE GENOMIC DNA]</scope>
    <source>
        <strain evidence="3 4">PAMC 27463</strain>
    </source>
</reference>
<dbReference type="PANTHER" id="PTHR12526">
    <property type="entry name" value="GLYCOSYLTRANSFERASE"/>
    <property type="match status" value="1"/>
</dbReference>
<dbReference type="CDD" id="cd03801">
    <property type="entry name" value="GT4_PimA-like"/>
    <property type="match status" value="1"/>
</dbReference>
<dbReference type="AlphaFoldDB" id="A0A290X3E1"/>